<feature type="region of interest" description="Disordered" evidence="1">
    <location>
        <begin position="1"/>
        <end position="111"/>
    </location>
</feature>
<feature type="transmembrane region" description="Helical" evidence="2">
    <location>
        <begin position="195"/>
        <end position="219"/>
    </location>
</feature>
<evidence type="ECO:0000256" key="2">
    <source>
        <dbReference type="SAM" id="Phobius"/>
    </source>
</evidence>
<organism evidence="3 4">
    <name type="scientific">Agrococcus sediminis</name>
    <dbReference type="NCBI Taxonomy" id="2599924"/>
    <lineage>
        <taxon>Bacteria</taxon>
        <taxon>Bacillati</taxon>
        <taxon>Actinomycetota</taxon>
        <taxon>Actinomycetes</taxon>
        <taxon>Micrococcales</taxon>
        <taxon>Microbacteriaceae</taxon>
        <taxon>Agrococcus</taxon>
    </lineage>
</organism>
<proteinExistence type="predicted"/>
<dbReference type="Proteomes" id="UP000323221">
    <property type="component" value="Unassembled WGS sequence"/>
</dbReference>
<keyword evidence="2" id="KW-0472">Membrane</keyword>
<dbReference type="EMBL" id="VOIR01000012">
    <property type="protein sequence ID" value="KAA6435112.1"/>
    <property type="molecule type" value="Genomic_DNA"/>
</dbReference>
<comment type="caution">
    <text evidence="3">The sequence shown here is derived from an EMBL/GenBank/DDBJ whole genome shotgun (WGS) entry which is preliminary data.</text>
</comment>
<evidence type="ECO:0000313" key="3">
    <source>
        <dbReference type="EMBL" id="KAA6435112.1"/>
    </source>
</evidence>
<keyword evidence="2" id="KW-1133">Transmembrane helix</keyword>
<accession>A0A5M8QLF3</accession>
<evidence type="ECO:0000256" key="1">
    <source>
        <dbReference type="SAM" id="MobiDB-lite"/>
    </source>
</evidence>
<dbReference type="OrthoDB" id="5065809at2"/>
<gene>
    <name evidence="3" type="ORF">FQ330_04955</name>
</gene>
<reference evidence="3 4" key="1">
    <citation type="submission" date="2019-08" db="EMBL/GenBank/DDBJ databases">
        <title>Agrococcus lahaulensis sp. nov., isolated from a cold desert of the Indian Himalayas.</title>
        <authorList>
            <person name="Qu J.H."/>
        </authorList>
    </citation>
    <scope>NUCLEOTIDE SEQUENCE [LARGE SCALE GENOMIC DNA]</scope>
    <source>
        <strain evidence="3 4">NS18</strain>
    </source>
</reference>
<keyword evidence="2" id="KW-0812">Transmembrane</keyword>
<feature type="compositionally biased region" description="Basic residues" evidence="1">
    <location>
        <begin position="9"/>
        <end position="80"/>
    </location>
</feature>
<feature type="transmembrane region" description="Helical" evidence="2">
    <location>
        <begin position="267"/>
        <end position="292"/>
    </location>
</feature>
<sequence>MAGVAGRAARVRRRARPRRRQRRDPRLARVRHRRAALRERGARRRRAGERDRLHRRRAAGRRRGLRALRVRRRRGDRRRVGRADARRGAGAVHAGAARPRRRHRGAPARRLGVPRLAAPGVRRRRGRLAARGGCRVSLRHESALAWADDLSAAAEPRLGILEAYALQRHPEALAHMGDDGAGLARVAAAKGSGMAGLWLMLPALLALIAPLIGLAAILGDPLGLHRMDASTSVPIAGACFAIAAVVQAVAAGWWLRGRRERHGTLLLLGFGTAVLAGLTAWAMSSAGALQAVADAGPWRVPVLIAGVLGLALGVLVLVAGSRVDAGAAEREAAERAHDGDRLRAALATIPASELDRIRADRDGAIALLVERGRIPAETGERAQRAELGTLHRIDTEARGRR</sequence>
<feature type="compositionally biased region" description="Basic residues" evidence="1">
    <location>
        <begin position="98"/>
        <end position="107"/>
    </location>
</feature>
<feature type="transmembrane region" description="Helical" evidence="2">
    <location>
        <begin position="298"/>
        <end position="320"/>
    </location>
</feature>
<protein>
    <submittedName>
        <fullName evidence="3">Uncharacterized protein</fullName>
    </submittedName>
</protein>
<evidence type="ECO:0000313" key="4">
    <source>
        <dbReference type="Proteomes" id="UP000323221"/>
    </source>
</evidence>
<keyword evidence="4" id="KW-1185">Reference proteome</keyword>
<feature type="compositionally biased region" description="Low complexity" evidence="1">
    <location>
        <begin position="88"/>
        <end position="97"/>
    </location>
</feature>
<dbReference type="AlphaFoldDB" id="A0A5M8QLF3"/>
<name>A0A5M8QLF3_9MICO</name>
<feature type="transmembrane region" description="Helical" evidence="2">
    <location>
        <begin position="231"/>
        <end position="255"/>
    </location>
</feature>